<accession>A0A8J3ZMA0</accession>
<dbReference type="AlphaFoldDB" id="A0A8J3ZMA0"/>
<evidence type="ECO:0000259" key="2">
    <source>
        <dbReference type="Pfam" id="PF22725"/>
    </source>
</evidence>
<dbReference type="Gene3D" id="3.30.360.10">
    <property type="entry name" value="Dihydrodipicolinate Reductase, domain 2"/>
    <property type="match status" value="1"/>
</dbReference>
<dbReference type="PANTHER" id="PTHR43377">
    <property type="entry name" value="BILIVERDIN REDUCTASE A"/>
    <property type="match status" value="1"/>
</dbReference>
<organism evidence="3 4">
    <name type="scientific">Virgisporangium aurantiacum</name>
    <dbReference type="NCBI Taxonomy" id="175570"/>
    <lineage>
        <taxon>Bacteria</taxon>
        <taxon>Bacillati</taxon>
        <taxon>Actinomycetota</taxon>
        <taxon>Actinomycetes</taxon>
        <taxon>Micromonosporales</taxon>
        <taxon>Micromonosporaceae</taxon>
        <taxon>Virgisporangium</taxon>
    </lineage>
</organism>
<dbReference type="Gene3D" id="3.40.50.720">
    <property type="entry name" value="NAD(P)-binding Rossmann-like Domain"/>
    <property type="match status" value="1"/>
</dbReference>
<dbReference type="PANTHER" id="PTHR43377:SF1">
    <property type="entry name" value="BILIVERDIN REDUCTASE A"/>
    <property type="match status" value="1"/>
</dbReference>
<dbReference type="Proteomes" id="UP000612585">
    <property type="component" value="Unassembled WGS sequence"/>
</dbReference>
<dbReference type="InterPro" id="IPR000683">
    <property type="entry name" value="Gfo/Idh/MocA-like_OxRdtase_N"/>
</dbReference>
<evidence type="ECO:0000313" key="3">
    <source>
        <dbReference type="EMBL" id="GIJ64131.1"/>
    </source>
</evidence>
<dbReference type="InterPro" id="IPR036291">
    <property type="entry name" value="NAD(P)-bd_dom_sf"/>
</dbReference>
<reference evidence="3" key="1">
    <citation type="submission" date="2021-01" db="EMBL/GenBank/DDBJ databases">
        <title>Whole genome shotgun sequence of Virgisporangium aurantiacum NBRC 16421.</title>
        <authorList>
            <person name="Komaki H."/>
            <person name="Tamura T."/>
        </authorList>
    </citation>
    <scope>NUCLEOTIDE SEQUENCE</scope>
    <source>
        <strain evidence="3">NBRC 16421</strain>
    </source>
</reference>
<protein>
    <submittedName>
        <fullName evidence="3">Oxidoreductase</fullName>
    </submittedName>
</protein>
<sequence length="315" mass="33928">MPKLAIVGAGIMGANHGRVAGSIREFTVTAVCDNDVERAALMAKPHDALATSSLQEAIDAADCVVLATPSETHAEMGTRILKSGRDLLVEKPIATSISDARALIEAAEANNRVLMVGHVERFNPAVTELMRLVNEPVALEITRVGPFPTRLLADVVLDLMIHDIDLARAALGSEIVKVVSVGRAVRSDDIDLASALLTFENGVVANIIASRVSQTKIRRISLTQRENAVIADLLRQQVEVHRIEHSEFLSDGGARYRQSGLVEIPYLAQHGEPLMHELRHFATCVQERRTPLSSGADGLAALEVAISIRDQILAG</sequence>
<dbReference type="InterPro" id="IPR055170">
    <property type="entry name" value="GFO_IDH_MocA-like_dom"/>
</dbReference>
<name>A0A8J3ZMA0_9ACTN</name>
<dbReference type="SUPFAM" id="SSF51735">
    <property type="entry name" value="NAD(P)-binding Rossmann-fold domains"/>
    <property type="match status" value="1"/>
</dbReference>
<dbReference type="EMBL" id="BOPG01000109">
    <property type="protein sequence ID" value="GIJ64131.1"/>
    <property type="molecule type" value="Genomic_DNA"/>
</dbReference>
<evidence type="ECO:0000259" key="1">
    <source>
        <dbReference type="Pfam" id="PF01408"/>
    </source>
</evidence>
<dbReference type="SUPFAM" id="SSF55347">
    <property type="entry name" value="Glyceraldehyde-3-phosphate dehydrogenase-like, C-terminal domain"/>
    <property type="match status" value="1"/>
</dbReference>
<dbReference type="GO" id="GO:0000166">
    <property type="term" value="F:nucleotide binding"/>
    <property type="evidence" value="ECO:0007669"/>
    <property type="project" value="InterPro"/>
</dbReference>
<dbReference type="RefSeq" id="WP_204012090.1">
    <property type="nucleotide sequence ID" value="NZ_BOPG01000109.1"/>
</dbReference>
<gene>
    <name evidence="3" type="primary">mviM</name>
    <name evidence="3" type="ORF">Vau01_116470</name>
</gene>
<feature type="domain" description="GFO/IDH/MocA-like oxidoreductase" evidence="2">
    <location>
        <begin position="155"/>
        <end position="216"/>
    </location>
</feature>
<evidence type="ECO:0000313" key="4">
    <source>
        <dbReference type="Proteomes" id="UP000612585"/>
    </source>
</evidence>
<dbReference type="Pfam" id="PF22725">
    <property type="entry name" value="GFO_IDH_MocA_C3"/>
    <property type="match status" value="1"/>
</dbReference>
<dbReference type="Pfam" id="PF01408">
    <property type="entry name" value="GFO_IDH_MocA"/>
    <property type="match status" value="1"/>
</dbReference>
<proteinExistence type="predicted"/>
<dbReference type="InterPro" id="IPR051450">
    <property type="entry name" value="Gfo/Idh/MocA_Oxidoreductases"/>
</dbReference>
<comment type="caution">
    <text evidence="3">The sequence shown here is derived from an EMBL/GenBank/DDBJ whole genome shotgun (WGS) entry which is preliminary data.</text>
</comment>
<keyword evidence="4" id="KW-1185">Reference proteome</keyword>
<feature type="domain" description="Gfo/Idh/MocA-like oxidoreductase N-terminal" evidence="1">
    <location>
        <begin position="4"/>
        <end position="118"/>
    </location>
</feature>